<dbReference type="PANTHER" id="PTHR33495">
    <property type="entry name" value="ANTI-SIGMA FACTOR ANTAGONIST TM_1081-RELATED-RELATED"/>
    <property type="match status" value="1"/>
</dbReference>
<keyword evidence="3" id="KW-1185">Reference proteome</keyword>
<comment type="caution">
    <text evidence="2">The sequence shown here is derived from an EMBL/GenBank/DDBJ whole genome shotgun (WGS) entry which is preliminary data.</text>
</comment>
<dbReference type="InterPro" id="IPR002645">
    <property type="entry name" value="STAS_dom"/>
</dbReference>
<reference evidence="2 3" key="1">
    <citation type="journal article" date="2018" name="ISME J.">
        <title>Endosymbiont genomes yield clues of tubeworm success.</title>
        <authorList>
            <person name="Li Y."/>
            <person name="Liles M.R."/>
            <person name="Halanych K.M."/>
        </authorList>
    </citation>
    <scope>NUCLEOTIDE SEQUENCE [LARGE SCALE GENOMIC DNA]</scope>
    <source>
        <strain evidence="2">A1462</strain>
    </source>
</reference>
<sequence length="106" mass="11863">MAVIAKTSGDGQLVRISINGRFDFSQHADFRNAYTIEDAPYRRYEIDLSNVPYMDSSALGMLLMLRERAGGDKADITLIGFNDEIGQILNVSCFDNLFKLKRPQAA</sequence>
<name>A0A370DBC8_9GAMM</name>
<evidence type="ECO:0000313" key="3">
    <source>
        <dbReference type="Proteomes" id="UP000254771"/>
    </source>
</evidence>
<dbReference type="PANTHER" id="PTHR33495:SF15">
    <property type="entry name" value="STAS DOMAIN-CONTAINING PROTEIN"/>
    <property type="match status" value="1"/>
</dbReference>
<dbReference type="EMBL" id="QFXE01000021">
    <property type="protein sequence ID" value="RDH82183.1"/>
    <property type="molecule type" value="Genomic_DNA"/>
</dbReference>
<dbReference type="InterPro" id="IPR036513">
    <property type="entry name" value="STAS_dom_sf"/>
</dbReference>
<feature type="domain" description="STAS" evidence="1">
    <location>
        <begin position="16"/>
        <end position="106"/>
    </location>
</feature>
<proteinExistence type="predicted"/>
<evidence type="ECO:0000259" key="1">
    <source>
        <dbReference type="PROSITE" id="PS50801"/>
    </source>
</evidence>
<protein>
    <submittedName>
        <fullName evidence="2">Anti-anti-sigma factor</fullName>
    </submittedName>
</protein>
<gene>
    <name evidence="2" type="ORF">DIZ78_17370</name>
</gene>
<dbReference type="GO" id="GO:0043856">
    <property type="term" value="F:anti-sigma factor antagonist activity"/>
    <property type="evidence" value="ECO:0007669"/>
    <property type="project" value="TreeGrafter"/>
</dbReference>
<dbReference type="CDD" id="cd07043">
    <property type="entry name" value="STAS_anti-anti-sigma_factors"/>
    <property type="match status" value="1"/>
</dbReference>
<dbReference type="Proteomes" id="UP000254771">
    <property type="component" value="Unassembled WGS sequence"/>
</dbReference>
<dbReference type="AlphaFoldDB" id="A0A370DBC8"/>
<evidence type="ECO:0000313" key="2">
    <source>
        <dbReference type="EMBL" id="RDH82183.1"/>
    </source>
</evidence>
<dbReference type="Pfam" id="PF13466">
    <property type="entry name" value="STAS_2"/>
    <property type="match status" value="1"/>
</dbReference>
<dbReference type="InterPro" id="IPR058548">
    <property type="entry name" value="MlaB-like_STAS"/>
</dbReference>
<accession>A0A370DBC8</accession>
<dbReference type="PROSITE" id="PS50801">
    <property type="entry name" value="STAS"/>
    <property type="match status" value="1"/>
</dbReference>
<organism evidence="2 3">
    <name type="scientific">endosymbiont of Escarpia spicata</name>
    <dbReference type="NCBI Taxonomy" id="2200908"/>
    <lineage>
        <taxon>Bacteria</taxon>
        <taxon>Pseudomonadati</taxon>
        <taxon>Pseudomonadota</taxon>
        <taxon>Gammaproteobacteria</taxon>
        <taxon>sulfur-oxidizing symbionts</taxon>
    </lineage>
</organism>
<dbReference type="Gene3D" id="3.30.750.24">
    <property type="entry name" value="STAS domain"/>
    <property type="match status" value="1"/>
</dbReference>
<dbReference type="SUPFAM" id="SSF52091">
    <property type="entry name" value="SpoIIaa-like"/>
    <property type="match status" value="1"/>
</dbReference>